<gene>
    <name evidence="1" type="ORF">C2845_PM04G06180</name>
</gene>
<comment type="caution">
    <text evidence="1">The sequence shown here is derived from an EMBL/GenBank/DDBJ whole genome shotgun (WGS) entry which is preliminary data.</text>
</comment>
<sequence length="67" mass="7803">MNTQNYYIGVRCKANIYQQLNNLRKMQYFSSFGYKILSGQIMGYYECKAAQIHDRTESCACTSKQQA</sequence>
<evidence type="ECO:0000313" key="1">
    <source>
        <dbReference type="EMBL" id="RLM85042.1"/>
    </source>
</evidence>
<keyword evidence="2" id="KW-1185">Reference proteome</keyword>
<proteinExistence type="predicted"/>
<protein>
    <submittedName>
        <fullName evidence="1">Uncharacterized protein</fullName>
    </submittedName>
</protein>
<reference evidence="2" key="1">
    <citation type="journal article" date="2019" name="Nat. Commun.">
        <title>The genome of broomcorn millet.</title>
        <authorList>
            <person name="Zou C."/>
            <person name="Miki D."/>
            <person name="Li D."/>
            <person name="Tang Q."/>
            <person name="Xiao L."/>
            <person name="Rajput S."/>
            <person name="Deng P."/>
            <person name="Jia W."/>
            <person name="Huang R."/>
            <person name="Zhang M."/>
            <person name="Sun Y."/>
            <person name="Hu J."/>
            <person name="Fu X."/>
            <person name="Schnable P.S."/>
            <person name="Li F."/>
            <person name="Zhang H."/>
            <person name="Feng B."/>
            <person name="Zhu X."/>
            <person name="Liu R."/>
            <person name="Schnable J.C."/>
            <person name="Zhu J.-K."/>
            <person name="Zhang H."/>
        </authorList>
    </citation>
    <scope>NUCLEOTIDE SEQUENCE [LARGE SCALE GENOMIC DNA]</scope>
</reference>
<dbReference type="Proteomes" id="UP000275267">
    <property type="component" value="Unassembled WGS sequence"/>
</dbReference>
<evidence type="ECO:0000313" key="2">
    <source>
        <dbReference type="Proteomes" id="UP000275267"/>
    </source>
</evidence>
<accession>A0A3L6QMD5</accession>
<dbReference type="AlphaFoldDB" id="A0A3L6QMD5"/>
<organism evidence="1 2">
    <name type="scientific">Panicum miliaceum</name>
    <name type="common">Proso millet</name>
    <name type="synonym">Broomcorn millet</name>
    <dbReference type="NCBI Taxonomy" id="4540"/>
    <lineage>
        <taxon>Eukaryota</taxon>
        <taxon>Viridiplantae</taxon>
        <taxon>Streptophyta</taxon>
        <taxon>Embryophyta</taxon>
        <taxon>Tracheophyta</taxon>
        <taxon>Spermatophyta</taxon>
        <taxon>Magnoliopsida</taxon>
        <taxon>Liliopsida</taxon>
        <taxon>Poales</taxon>
        <taxon>Poaceae</taxon>
        <taxon>PACMAD clade</taxon>
        <taxon>Panicoideae</taxon>
        <taxon>Panicodae</taxon>
        <taxon>Paniceae</taxon>
        <taxon>Panicinae</taxon>
        <taxon>Panicum</taxon>
        <taxon>Panicum sect. Panicum</taxon>
    </lineage>
</organism>
<name>A0A3L6QMD5_PANMI</name>
<dbReference type="EMBL" id="PQIB02000011">
    <property type="protein sequence ID" value="RLM85042.1"/>
    <property type="molecule type" value="Genomic_DNA"/>
</dbReference>